<proteinExistence type="predicted"/>
<organism evidence="1 2">
    <name type="scientific">Nitzschia inconspicua</name>
    <dbReference type="NCBI Taxonomy" id="303405"/>
    <lineage>
        <taxon>Eukaryota</taxon>
        <taxon>Sar</taxon>
        <taxon>Stramenopiles</taxon>
        <taxon>Ochrophyta</taxon>
        <taxon>Bacillariophyta</taxon>
        <taxon>Bacillariophyceae</taxon>
        <taxon>Bacillariophycidae</taxon>
        <taxon>Bacillariales</taxon>
        <taxon>Bacillariaceae</taxon>
        <taxon>Nitzschia</taxon>
    </lineage>
</organism>
<comment type="caution">
    <text evidence="1">The sequence shown here is derived from an EMBL/GenBank/DDBJ whole genome shotgun (WGS) entry which is preliminary data.</text>
</comment>
<dbReference type="Proteomes" id="UP000693970">
    <property type="component" value="Unassembled WGS sequence"/>
</dbReference>
<dbReference type="EMBL" id="JAGRRH010000022">
    <property type="protein sequence ID" value="KAG7344917.1"/>
    <property type="molecule type" value="Genomic_DNA"/>
</dbReference>
<dbReference type="AlphaFoldDB" id="A0A9K3KJQ7"/>
<sequence length="88" mass="10441">MRYSFGSATRPFWTGEWNAIHQKDGTRMKWDFSDFYIIPLAKKLKDCGVFGVSSDEFRNYALANRKEWELKGESMVKDNLQYFDNVKE</sequence>
<gene>
    <name evidence="1" type="ORF">IV203_032448</name>
</gene>
<reference evidence="1" key="1">
    <citation type="journal article" date="2021" name="Sci. Rep.">
        <title>Diploid genomic architecture of Nitzschia inconspicua, an elite biomass production diatom.</title>
        <authorList>
            <person name="Oliver A."/>
            <person name="Podell S."/>
            <person name="Pinowska A."/>
            <person name="Traller J.C."/>
            <person name="Smith S.R."/>
            <person name="McClure R."/>
            <person name="Beliaev A."/>
            <person name="Bohutskyi P."/>
            <person name="Hill E.A."/>
            <person name="Rabines A."/>
            <person name="Zheng H."/>
            <person name="Allen L.Z."/>
            <person name="Kuo A."/>
            <person name="Grigoriev I.V."/>
            <person name="Allen A.E."/>
            <person name="Hazlebeck D."/>
            <person name="Allen E.E."/>
        </authorList>
    </citation>
    <scope>NUCLEOTIDE SEQUENCE</scope>
    <source>
        <strain evidence="1">Hildebrandi</strain>
    </source>
</reference>
<protein>
    <submittedName>
        <fullName evidence="1">Uncharacterized protein</fullName>
    </submittedName>
</protein>
<evidence type="ECO:0000313" key="2">
    <source>
        <dbReference type="Proteomes" id="UP000693970"/>
    </source>
</evidence>
<dbReference type="OrthoDB" id="41650at2759"/>
<reference evidence="1" key="2">
    <citation type="submission" date="2021-04" db="EMBL/GenBank/DDBJ databases">
        <authorList>
            <person name="Podell S."/>
        </authorList>
    </citation>
    <scope>NUCLEOTIDE SEQUENCE</scope>
    <source>
        <strain evidence="1">Hildebrandi</strain>
    </source>
</reference>
<accession>A0A9K3KJQ7</accession>
<keyword evidence="2" id="KW-1185">Reference proteome</keyword>
<evidence type="ECO:0000313" key="1">
    <source>
        <dbReference type="EMBL" id="KAG7344917.1"/>
    </source>
</evidence>
<name>A0A9K3KJQ7_9STRA</name>